<dbReference type="GO" id="GO:0005829">
    <property type="term" value="C:cytosol"/>
    <property type="evidence" value="ECO:0007669"/>
    <property type="project" value="TreeGrafter"/>
</dbReference>
<evidence type="ECO:0000313" key="2">
    <source>
        <dbReference type="EMBL" id="QHT38787.1"/>
    </source>
</evidence>
<dbReference type="InterPro" id="IPR029903">
    <property type="entry name" value="RmlD-like-bd"/>
</dbReference>
<protein>
    <recommendedName>
        <fullName evidence="1">RmlD-like substrate binding domain-containing protein</fullName>
    </recommendedName>
</protein>
<name>A0A6C0FAA0_9ZZZZ</name>
<organism evidence="2">
    <name type="scientific">viral metagenome</name>
    <dbReference type="NCBI Taxonomy" id="1070528"/>
    <lineage>
        <taxon>unclassified sequences</taxon>
        <taxon>metagenomes</taxon>
        <taxon>organismal metagenomes</taxon>
    </lineage>
</organism>
<dbReference type="Gene3D" id="3.40.50.720">
    <property type="entry name" value="NAD(P)-binding Rossmann-like Domain"/>
    <property type="match status" value="1"/>
</dbReference>
<dbReference type="GO" id="GO:0019305">
    <property type="term" value="P:dTDP-rhamnose biosynthetic process"/>
    <property type="evidence" value="ECO:0007669"/>
    <property type="project" value="TreeGrafter"/>
</dbReference>
<dbReference type="InterPro" id="IPR036291">
    <property type="entry name" value="NAD(P)-bd_dom_sf"/>
</dbReference>
<feature type="domain" description="RmlD-like substrate binding" evidence="1">
    <location>
        <begin position="3"/>
        <end position="235"/>
    </location>
</feature>
<evidence type="ECO:0000259" key="1">
    <source>
        <dbReference type="Pfam" id="PF04321"/>
    </source>
</evidence>
<proteinExistence type="predicted"/>
<dbReference type="PANTHER" id="PTHR10491:SF4">
    <property type="entry name" value="METHIONINE ADENOSYLTRANSFERASE 2 SUBUNIT BETA"/>
    <property type="match status" value="1"/>
</dbReference>
<reference evidence="2" key="1">
    <citation type="journal article" date="2020" name="Nature">
        <title>Giant virus diversity and host interactions through global metagenomics.</title>
        <authorList>
            <person name="Schulz F."/>
            <person name="Roux S."/>
            <person name="Paez-Espino D."/>
            <person name="Jungbluth S."/>
            <person name="Walsh D.A."/>
            <person name="Denef V.J."/>
            <person name="McMahon K.D."/>
            <person name="Konstantinidis K.T."/>
            <person name="Eloe-Fadrosh E.A."/>
            <person name="Kyrpides N.C."/>
            <person name="Woyke T."/>
        </authorList>
    </citation>
    <scope>NUCLEOTIDE SEQUENCE</scope>
    <source>
        <strain evidence="2">GVMAG-S-ERX556106-38</strain>
    </source>
</reference>
<dbReference type="EMBL" id="MN738834">
    <property type="protein sequence ID" value="QHT38787.1"/>
    <property type="molecule type" value="Genomic_DNA"/>
</dbReference>
<dbReference type="InterPro" id="IPR005913">
    <property type="entry name" value="dTDP_dehydrorham_reduct"/>
</dbReference>
<dbReference type="GO" id="GO:0008831">
    <property type="term" value="F:dTDP-4-dehydrorhamnose reductase activity"/>
    <property type="evidence" value="ECO:0007669"/>
    <property type="project" value="TreeGrafter"/>
</dbReference>
<dbReference type="Pfam" id="PF04321">
    <property type="entry name" value="RmlD_sub_bind"/>
    <property type="match status" value="1"/>
</dbReference>
<sequence>MARIFVVGSTGMLGRYIASYLAKLGHNIVCITRADVDASVATYSSLFEVFKKYSIKVSDENIVINCVGIIPQSKSVNDTSSRSYFRINSLFPNMLSVVCKDYNMQYIHITTDCVFSGKGGGKYTEESIHDETNDYGVSKSLGELCMNATIIRTSIIGEETRNKYSLLEWVKSKKGACVNGYNNHLWNGVTCLQLSKIISQMIEEKTFWYGIRHIFSPTHVSKYELVNMISDIYNLNITVNKHDTEESIDKTLDTKYDTCKLLNIPELHSQLIELQQYRD</sequence>
<dbReference type="AlphaFoldDB" id="A0A6C0FAA0"/>
<dbReference type="SUPFAM" id="SSF51735">
    <property type="entry name" value="NAD(P)-binding Rossmann-fold domains"/>
    <property type="match status" value="1"/>
</dbReference>
<dbReference type="PANTHER" id="PTHR10491">
    <property type="entry name" value="DTDP-4-DEHYDRORHAMNOSE REDUCTASE"/>
    <property type="match status" value="1"/>
</dbReference>
<accession>A0A6C0FAA0</accession>